<feature type="chain" id="PRO_5035761928" description="Nose resistant-to-fluoxetine protein N-terminal domain-containing protein" evidence="2">
    <location>
        <begin position="20"/>
        <end position="711"/>
    </location>
</feature>
<evidence type="ECO:0000313" key="5">
    <source>
        <dbReference type="Proteomes" id="UP000005204"/>
    </source>
</evidence>
<accession>A0A8R2GB71</accession>
<feature type="transmembrane region" description="Helical" evidence="1">
    <location>
        <begin position="610"/>
        <end position="633"/>
    </location>
</feature>
<feature type="signal peptide" evidence="2">
    <location>
        <begin position="1"/>
        <end position="19"/>
    </location>
</feature>
<reference evidence="5" key="1">
    <citation type="journal article" date="2008" name="Insect Biochem. Mol. Biol.">
        <title>The genome of a lepidopteran model insect, the silkworm Bombyx mori.</title>
        <authorList>
            <consortium name="International Silkworm Genome Consortium"/>
        </authorList>
    </citation>
    <scope>NUCLEOTIDE SEQUENCE [LARGE SCALE GENOMIC DNA]</scope>
    <source>
        <strain evidence="5">p50T</strain>
    </source>
</reference>
<dbReference type="AlphaFoldDB" id="A0A8R2GB71"/>
<organism evidence="4 5">
    <name type="scientific">Bombyx mori</name>
    <name type="common">Silk moth</name>
    <dbReference type="NCBI Taxonomy" id="7091"/>
    <lineage>
        <taxon>Eukaryota</taxon>
        <taxon>Metazoa</taxon>
        <taxon>Ecdysozoa</taxon>
        <taxon>Arthropoda</taxon>
        <taxon>Hexapoda</taxon>
        <taxon>Insecta</taxon>
        <taxon>Pterygota</taxon>
        <taxon>Neoptera</taxon>
        <taxon>Endopterygota</taxon>
        <taxon>Lepidoptera</taxon>
        <taxon>Glossata</taxon>
        <taxon>Ditrysia</taxon>
        <taxon>Bombycoidea</taxon>
        <taxon>Bombycidae</taxon>
        <taxon>Bombycinae</taxon>
        <taxon>Bombyx</taxon>
    </lineage>
</organism>
<keyword evidence="1" id="KW-0472">Membrane</keyword>
<reference evidence="4" key="2">
    <citation type="submission" date="2022-06" db="UniProtKB">
        <authorList>
            <consortium name="EnsemblMetazoa"/>
        </authorList>
    </citation>
    <scope>IDENTIFICATION</scope>
    <source>
        <strain evidence="4">p50T (Dazao)</strain>
    </source>
</reference>
<dbReference type="EnsemblMetazoa" id="XM_012693246.3">
    <property type="protein sequence ID" value="XP_012548700.2"/>
    <property type="gene ID" value="LOC101741775"/>
</dbReference>
<keyword evidence="1" id="KW-0812">Transmembrane</keyword>
<keyword evidence="1" id="KW-1133">Transmembrane helix</keyword>
<name>A0A8R2GB71_BOMMO</name>
<evidence type="ECO:0000256" key="2">
    <source>
        <dbReference type="SAM" id="SignalP"/>
    </source>
</evidence>
<dbReference type="RefSeq" id="XP_012548700.2">
    <property type="nucleotide sequence ID" value="XM_012693246.4"/>
</dbReference>
<dbReference type="PANTHER" id="PTHR11161:SF0">
    <property type="entry name" value="O-ACYLTRANSFERASE LIKE PROTEIN"/>
    <property type="match status" value="1"/>
</dbReference>
<protein>
    <recommendedName>
        <fullName evidence="3">Nose resistant-to-fluoxetine protein N-terminal domain-containing protein</fullName>
    </recommendedName>
</protein>
<dbReference type="PANTHER" id="PTHR11161">
    <property type="entry name" value="O-ACYLTRANSFERASE"/>
    <property type="match status" value="1"/>
</dbReference>
<feature type="transmembrane region" description="Helical" evidence="1">
    <location>
        <begin position="361"/>
        <end position="379"/>
    </location>
</feature>
<evidence type="ECO:0000313" key="4">
    <source>
        <dbReference type="EnsemblMetazoa" id="XP_012548700.2"/>
    </source>
</evidence>
<feature type="transmembrane region" description="Helical" evidence="1">
    <location>
        <begin position="316"/>
        <end position="340"/>
    </location>
</feature>
<feature type="transmembrane region" description="Helical" evidence="1">
    <location>
        <begin position="424"/>
        <end position="444"/>
    </location>
</feature>
<dbReference type="Pfam" id="PF20146">
    <property type="entry name" value="NRF"/>
    <property type="match status" value="1"/>
</dbReference>
<evidence type="ECO:0000259" key="3">
    <source>
        <dbReference type="SMART" id="SM00703"/>
    </source>
</evidence>
<proteinExistence type="predicted"/>
<feature type="transmembrane region" description="Helical" evidence="1">
    <location>
        <begin position="492"/>
        <end position="515"/>
    </location>
</feature>
<dbReference type="Pfam" id="PF01757">
    <property type="entry name" value="Acyl_transf_3"/>
    <property type="match status" value="1"/>
</dbReference>
<dbReference type="SMART" id="SM00703">
    <property type="entry name" value="NRF"/>
    <property type="match status" value="1"/>
</dbReference>
<keyword evidence="2" id="KW-0732">Signal</keyword>
<dbReference type="InterPro" id="IPR052728">
    <property type="entry name" value="O2_lipid_transport_reg"/>
</dbReference>
<feature type="transmembrane region" description="Helical" evidence="1">
    <location>
        <begin position="573"/>
        <end position="590"/>
    </location>
</feature>
<feature type="transmembrane region" description="Helical" evidence="1">
    <location>
        <begin position="212"/>
        <end position="231"/>
    </location>
</feature>
<dbReference type="InterPro" id="IPR002656">
    <property type="entry name" value="Acyl_transf_3_dom"/>
</dbReference>
<feature type="transmembrane region" description="Helical" evidence="1">
    <location>
        <begin position="451"/>
        <end position="472"/>
    </location>
</feature>
<sequence length="711" mass="81132">MSRLLIVLLNIFIYKHVSGYLDTYVPNHRHALDMQLYEDVLDPELCEKQLQYMRENNTLLLLEFLDAGIRIPRGIFKGGFVDMGNYFQCLEISNETPDFVVEGKYCTINMPLEQDLELPDIPGLPLRTELGIRLKDLAKEREVLYKRERKEGKQRDLLSSSPVFSLALCLPTPCTTREFLDGFVINTTELGLTYEDNYCRMTNDKPYVAADYVALGVFGTIILLTILSTSYDVRHTVIQKRDPEKSNKLLKSFSIYTNTKRLVVYKPVNGAIECLDGVRALAMAWVIVGHTFVTQMNELNANPSDLLDYILSLPSVWITAGPITVDTFFMLSGFLIVYTCAGKFTGMKLLRNLHFFYLNRLLRMFPTLAAFILIQASLLNRVADGPNWRMVLENTNACRMNWWTTLLHVQNLVNPLQMCLPHTWYLAIDVQLHILSPLVLFWVLGRRKRIAWSALVMALATALIASSIYNTINKFSSGPVIPSRPDDQEDYMIYFYLHTLTRCSPFFVGMIYGYLMHLYRDRKFIMSMFHAVLIWICMGVLAASVLYVSNPIMQLDWDNQPVDTLINCLKRPIWAMAVGWLVFACAQGYGGPINWMLSLRMWKLLSRLSYAMYIVHYPLLFVVNSMTLVPVYFTVQKSIFKFLADFTQSFLVAFLLTVLVDSPCSVLIKHVMGGGPRTAKKPAVEDLPSKFGAQEVPVTVFVAEQGKIGKS</sequence>
<keyword evidence="5" id="KW-1185">Reference proteome</keyword>
<dbReference type="KEGG" id="bmor:101741775"/>
<dbReference type="InterPro" id="IPR006621">
    <property type="entry name" value="Nose-resist-to-fluoxetine_N"/>
</dbReference>
<feature type="transmembrane region" description="Helical" evidence="1">
    <location>
        <begin position="639"/>
        <end position="660"/>
    </location>
</feature>
<dbReference type="GeneID" id="101741775"/>
<evidence type="ECO:0000256" key="1">
    <source>
        <dbReference type="SAM" id="Phobius"/>
    </source>
</evidence>
<feature type="domain" description="Nose resistant-to-fluoxetine protein N-terminal" evidence="3">
    <location>
        <begin position="43"/>
        <end position="201"/>
    </location>
</feature>
<feature type="transmembrane region" description="Helical" evidence="1">
    <location>
        <begin position="527"/>
        <end position="548"/>
    </location>
</feature>
<feature type="transmembrane region" description="Helical" evidence="1">
    <location>
        <begin position="278"/>
        <end position="296"/>
    </location>
</feature>
<dbReference type="GO" id="GO:0016747">
    <property type="term" value="F:acyltransferase activity, transferring groups other than amino-acyl groups"/>
    <property type="evidence" value="ECO:0007669"/>
    <property type="project" value="InterPro"/>
</dbReference>
<dbReference type="Proteomes" id="UP000005204">
    <property type="component" value="Unassembled WGS sequence"/>
</dbReference>